<gene>
    <name evidence="3" type="ordered locus">MCP_1235</name>
</gene>
<dbReference type="EMBL" id="AP011532">
    <property type="protein sequence ID" value="BAI61307.1"/>
    <property type="molecule type" value="Genomic_DNA"/>
</dbReference>
<feature type="transmembrane region" description="Helical" evidence="1">
    <location>
        <begin position="154"/>
        <end position="170"/>
    </location>
</feature>
<dbReference type="RefSeq" id="WP_012899986.1">
    <property type="nucleotide sequence ID" value="NC_013665.1"/>
</dbReference>
<feature type="transmembrane region" description="Helical" evidence="1">
    <location>
        <begin position="306"/>
        <end position="325"/>
    </location>
</feature>
<dbReference type="PANTHER" id="PTHR23520:SF5">
    <property type="entry name" value="TRANSPORTER, PUTATIVE (AFU_ORTHOLOGUE AFUA_3G04000)-RELATED"/>
    <property type="match status" value="1"/>
</dbReference>
<dbReference type="Proteomes" id="UP000001882">
    <property type="component" value="Chromosome"/>
</dbReference>
<evidence type="ECO:0000259" key="2">
    <source>
        <dbReference type="PROSITE" id="PS50850"/>
    </source>
</evidence>
<reference evidence="3 4" key="2">
    <citation type="journal article" date="2008" name="Int. J. Syst. Evol. Microbiol.">
        <title>Methanocella paludicola gen. nov., sp. nov., a methane-producing archaeon, the first isolate of the lineage 'Rice Cluster I', and proposal of the new archaeal order Methanocellales ord. nov.</title>
        <authorList>
            <person name="Sakai S."/>
            <person name="Imachi H."/>
            <person name="Hanada S."/>
            <person name="Ohashi A."/>
            <person name="Harada H."/>
            <person name="Kamagata Y."/>
        </authorList>
    </citation>
    <scope>NUCLEOTIDE SEQUENCE [LARGE SCALE GENOMIC DNA]</scope>
    <source>
        <strain evidence="4">DSM 17711 / JCM 13418 / NBRC 101707 / SANAE</strain>
    </source>
</reference>
<feature type="transmembrane region" description="Helical" evidence="1">
    <location>
        <begin position="85"/>
        <end position="104"/>
    </location>
</feature>
<keyword evidence="1" id="KW-0472">Membrane</keyword>
<dbReference type="Gene3D" id="1.20.1250.20">
    <property type="entry name" value="MFS general substrate transporter like domains"/>
    <property type="match status" value="1"/>
</dbReference>
<dbReference type="Pfam" id="PF07690">
    <property type="entry name" value="MFS_1"/>
    <property type="match status" value="1"/>
</dbReference>
<feature type="transmembrane region" description="Helical" evidence="1">
    <location>
        <begin position="182"/>
        <end position="202"/>
    </location>
</feature>
<dbReference type="InterPro" id="IPR036259">
    <property type="entry name" value="MFS_trans_sf"/>
</dbReference>
<dbReference type="STRING" id="304371.MCP_1235"/>
<keyword evidence="4" id="KW-1185">Reference proteome</keyword>
<dbReference type="SUPFAM" id="SSF103473">
    <property type="entry name" value="MFS general substrate transporter"/>
    <property type="match status" value="1"/>
</dbReference>
<dbReference type="InterPro" id="IPR020846">
    <property type="entry name" value="MFS_dom"/>
</dbReference>
<accession>D1YXY5</accession>
<evidence type="ECO:0000256" key="1">
    <source>
        <dbReference type="SAM" id="Phobius"/>
    </source>
</evidence>
<sequence>MPGIKALGEYLSRAGQFSHNARSYLAYYFLLSVHLGIYGVIFNLYILRLGIREDMLGLMLSIVFISTGLAAVPAASLCDRLGRKYTLLFSIIVTSSALLLLYTVTSLDWLLVLSAVYGIGTAFYTVAGSPFLMENSKPDERMYLFSTNSALSQVAYIFGCMAGGMLPDVLSGMGVDPMSPEVYRYTLFLSLAIIALSALPILSMNEERRKARPVKRFEVLGSALRSRDVQKLMVINGLVGIGAGMIVPFFNVYFHNLMSATTDQIGLIYSMGEMVMIVGLMVIPLIVERFGKIKTIAFTELASLPFLIMLAFTTNIYVAAFAYIMRMTLMNMANPAINNFNMELVSDEQRATVSSLTSMSWYMCQSLSAYLSGIMMAGSNYVLPFMVTCVTYVCSASLYYLFFYRVEKERSNVPLARIPIPVKK</sequence>
<dbReference type="PROSITE" id="PS50850">
    <property type="entry name" value="MFS"/>
    <property type="match status" value="1"/>
</dbReference>
<proteinExistence type="predicted"/>
<reference evidence="4" key="3">
    <citation type="journal article" date="2011" name="PLoS ONE">
        <title>Genome sequence of a mesophilic hydrogenotrophic methanogen Methanocella paludicola, the first cultivated representative of the order Methanocellales.</title>
        <authorList>
            <person name="Sakai S."/>
            <person name="Takaki Y."/>
            <person name="Shimamura S."/>
            <person name="Sekine M."/>
            <person name="Tajima T."/>
            <person name="Kosugi H."/>
            <person name="Ichikawa N."/>
            <person name="Tasumi E."/>
            <person name="Hiraki A.T."/>
            <person name="Shimizu A."/>
            <person name="Kato Y."/>
            <person name="Nishiko R."/>
            <person name="Mori K."/>
            <person name="Fujita N."/>
            <person name="Imachi H."/>
            <person name="Takai K."/>
        </authorList>
    </citation>
    <scope>NUCLEOTIDE SEQUENCE [LARGE SCALE GENOMIC DNA]</scope>
    <source>
        <strain evidence="4">DSM 17711 / JCM 13418 / NBRC 101707 / SANAE</strain>
    </source>
</reference>
<dbReference type="eggNOG" id="arCOG00132">
    <property type="taxonomic scope" value="Archaea"/>
</dbReference>
<dbReference type="InterPro" id="IPR011701">
    <property type="entry name" value="MFS"/>
</dbReference>
<dbReference type="InParanoid" id="D1YXY5"/>
<organism evidence="3 4">
    <name type="scientific">Methanocella paludicola (strain DSM 17711 / JCM 13418 / NBRC 101707 / SANAE)</name>
    <dbReference type="NCBI Taxonomy" id="304371"/>
    <lineage>
        <taxon>Archaea</taxon>
        <taxon>Methanobacteriati</taxon>
        <taxon>Methanobacteriota</taxon>
        <taxon>Stenosarchaea group</taxon>
        <taxon>Methanomicrobia</taxon>
        <taxon>Methanocellales</taxon>
        <taxon>Methanocellaceae</taxon>
        <taxon>Methanocella</taxon>
    </lineage>
</organism>
<feature type="transmembrane region" description="Helical" evidence="1">
    <location>
        <begin position="110"/>
        <end position="133"/>
    </location>
</feature>
<feature type="domain" description="Major facilitator superfamily (MFS) profile" evidence="2">
    <location>
        <begin position="20"/>
        <end position="407"/>
    </location>
</feature>
<keyword evidence="1" id="KW-0812">Transmembrane</keyword>
<reference evidence="3 4" key="1">
    <citation type="journal article" date="2007" name="Appl. Environ. Microbiol.">
        <title>Isolation of key methanogens for global methane emission from rice paddy fields: a novel isolate affiliated with the clone cluster rice cluster I.</title>
        <authorList>
            <person name="Sakai S."/>
            <person name="Imachi H."/>
            <person name="Sekiguchi Y."/>
            <person name="Ohashi A."/>
            <person name="Harada H."/>
            <person name="Kamagata Y."/>
        </authorList>
    </citation>
    <scope>NUCLEOTIDE SEQUENCE [LARGE SCALE GENOMIC DNA]</scope>
    <source>
        <strain evidence="4">DSM 17711 / JCM 13418 / NBRC 101707 / SANAE</strain>
    </source>
</reference>
<dbReference type="AlphaFoldDB" id="D1YXY5"/>
<feature type="transmembrane region" description="Helical" evidence="1">
    <location>
        <begin position="58"/>
        <end position="78"/>
    </location>
</feature>
<feature type="transmembrane region" description="Helical" evidence="1">
    <location>
        <begin position="381"/>
        <end position="402"/>
    </location>
</feature>
<evidence type="ECO:0000313" key="4">
    <source>
        <dbReference type="Proteomes" id="UP000001882"/>
    </source>
</evidence>
<keyword evidence="1" id="KW-1133">Transmembrane helix</keyword>
<evidence type="ECO:0000313" key="3">
    <source>
        <dbReference type="EMBL" id="BAI61307.1"/>
    </source>
</evidence>
<feature type="transmembrane region" description="Helical" evidence="1">
    <location>
        <begin position="266"/>
        <end position="286"/>
    </location>
</feature>
<dbReference type="GeneID" id="8681217"/>
<dbReference type="KEGG" id="mpd:MCP_1235"/>
<name>D1YXY5_METPS</name>
<dbReference type="PANTHER" id="PTHR23520">
    <property type="entry name" value="TRANSPORTER, PUTATIVE (AFU_ORTHOLOGUE AFUA_3G04000)-RELATED"/>
    <property type="match status" value="1"/>
</dbReference>
<dbReference type="GO" id="GO:0022857">
    <property type="term" value="F:transmembrane transporter activity"/>
    <property type="evidence" value="ECO:0007669"/>
    <property type="project" value="InterPro"/>
</dbReference>
<feature type="transmembrane region" description="Helical" evidence="1">
    <location>
        <begin position="25"/>
        <end position="46"/>
    </location>
</feature>
<feature type="transmembrane region" description="Helical" evidence="1">
    <location>
        <begin position="232"/>
        <end position="254"/>
    </location>
</feature>
<protein>
    <submittedName>
        <fullName evidence="3">MFS transporter</fullName>
    </submittedName>
</protein>